<dbReference type="GO" id="GO:0061982">
    <property type="term" value="P:meiosis I cell cycle process"/>
    <property type="evidence" value="ECO:0007669"/>
    <property type="project" value="UniProtKB-ARBA"/>
</dbReference>
<feature type="domain" description="MutL C-terminal dimerisation" evidence="3">
    <location>
        <begin position="538"/>
        <end position="722"/>
    </location>
</feature>
<dbReference type="Proteomes" id="UP000095009">
    <property type="component" value="Unassembled WGS sequence"/>
</dbReference>
<dbReference type="Gene3D" id="3.30.1540.20">
    <property type="entry name" value="MutL, C-terminal domain, dimerisation subdomain"/>
    <property type="match status" value="1"/>
</dbReference>
<dbReference type="SUPFAM" id="SSF118116">
    <property type="entry name" value="DNA mismatch repair protein MutL"/>
    <property type="match status" value="1"/>
</dbReference>
<dbReference type="SMART" id="SM00853">
    <property type="entry name" value="MutL_C"/>
    <property type="match status" value="1"/>
</dbReference>
<dbReference type="InterPro" id="IPR042121">
    <property type="entry name" value="MutL_C_regsub"/>
</dbReference>
<dbReference type="Gene3D" id="3.30.230.10">
    <property type="match status" value="1"/>
</dbReference>
<evidence type="ECO:0000259" key="4">
    <source>
        <dbReference type="SMART" id="SM01340"/>
    </source>
</evidence>
<evidence type="ECO:0008006" key="7">
    <source>
        <dbReference type="Google" id="ProtNLM"/>
    </source>
</evidence>
<keyword evidence="6" id="KW-1185">Reference proteome</keyword>
<dbReference type="InterPro" id="IPR036890">
    <property type="entry name" value="HATPase_C_sf"/>
</dbReference>
<dbReference type="GO" id="GO:0016887">
    <property type="term" value="F:ATP hydrolysis activity"/>
    <property type="evidence" value="ECO:0007669"/>
    <property type="project" value="InterPro"/>
</dbReference>
<dbReference type="InterPro" id="IPR038973">
    <property type="entry name" value="MutL/Mlh/Pms-like"/>
</dbReference>
<dbReference type="EMBL" id="KV454408">
    <property type="protein sequence ID" value="ODQ66789.1"/>
    <property type="molecule type" value="Genomic_DNA"/>
</dbReference>
<dbReference type="SMART" id="SM01340">
    <property type="entry name" value="DNA_mis_repair"/>
    <property type="match status" value="1"/>
</dbReference>
<keyword evidence="2" id="KW-0227">DNA damage</keyword>
<dbReference type="PANTHER" id="PTHR10073">
    <property type="entry name" value="DNA MISMATCH REPAIR PROTEIN MLH, PMS, MUTL"/>
    <property type="match status" value="1"/>
</dbReference>
<evidence type="ECO:0000313" key="5">
    <source>
        <dbReference type="EMBL" id="ODQ66789.1"/>
    </source>
</evidence>
<dbReference type="SUPFAM" id="SSF55874">
    <property type="entry name" value="ATPase domain of HSP90 chaperone/DNA topoisomerase II/histidine kinase"/>
    <property type="match status" value="1"/>
</dbReference>
<evidence type="ECO:0000256" key="1">
    <source>
        <dbReference type="ARBA" id="ARBA00006082"/>
    </source>
</evidence>
<evidence type="ECO:0000313" key="6">
    <source>
        <dbReference type="Proteomes" id="UP000095009"/>
    </source>
</evidence>
<gene>
    <name evidence="5" type="ORF">NADFUDRAFT_82502</name>
</gene>
<dbReference type="InterPro" id="IPR013507">
    <property type="entry name" value="DNA_mismatch_S5_2-like"/>
</dbReference>
<dbReference type="InterPro" id="IPR020568">
    <property type="entry name" value="Ribosomal_Su5_D2-typ_SF"/>
</dbReference>
<dbReference type="STRING" id="857566.A0A1E3PMY5"/>
<dbReference type="PROSITE" id="PS00058">
    <property type="entry name" value="DNA_MISMATCH_REPAIR_1"/>
    <property type="match status" value="1"/>
</dbReference>
<dbReference type="InterPro" id="IPR014790">
    <property type="entry name" value="MutL_C"/>
</dbReference>
<comment type="similarity">
    <text evidence="1">Belongs to the DNA mismatch repair MutL/HexB family.</text>
</comment>
<dbReference type="SUPFAM" id="SSF54211">
    <property type="entry name" value="Ribosomal protein S5 domain 2-like"/>
    <property type="match status" value="1"/>
</dbReference>
<dbReference type="InterPro" id="IPR037198">
    <property type="entry name" value="MutL_C_sf"/>
</dbReference>
<dbReference type="Gene3D" id="3.30.565.10">
    <property type="entry name" value="Histidine kinase-like ATPase, C-terminal domain"/>
    <property type="match status" value="1"/>
</dbReference>
<dbReference type="GO" id="GO:0140664">
    <property type="term" value="F:ATP-dependent DNA damage sensor activity"/>
    <property type="evidence" value="ECO:0007669"/>
    <property type="project" value="InterPro"/>
</dbReference>
<proteinExistence type="inferred from homology"/>
<feature type="domain" description="DNA mismatch repair protein S5" evidence="4">
    <location>
        <begin position="222"/>
        <end position="359"/>
    </location>
</feature>
<dbReference type="GO" id="GO:0030983">
    <property type="term" value="F:mismatched DNA binding"/>
    <property type="evidence" value="ECO:0007669"/>
    <property type="project" value="InterPro"/>
</dbReference>
<dbReference type="InterPro" id="IPR042120">
    <property type="entry name" value="MutL_C_dimsub"/>
</dbReference>
<dbReference type="AlphaFoldDB" id="A0A1E3PMY5"/>
<dbReference type="GO" id="GO:0006298">
    <property type="term" value="P:mismatch repair"/>
    <property type="evidence" value="ECO:0007669"/>
    <property type="project" value="InterPro"/>
</dbReference>
<organism evidence="5 6">
    <name type="scientific">Nadsonia fulvescens var. elongata DSM 6958</name>
    <dbReference type="NCBI Taxonomy" id="857566"/>
    <lineage>
        <taxon>Eukaryota</taxon>
        <taxon>Fungi</taxon>
        <taxon>Dikarya</taxon>
        <taxon>Ascomycota</taxon>
        <taxon>Saccharomycotina</taxon>
        <taxon>Dipodascomycetes</taxon>
        <taxon>Dipodascales</taxon>
        <taxon>Dipodascales incertae sedis</taxon>
        <taxon>Nadsonia</taxon>
    </lineage>
</organism>
<dbReference type="OrthoDB" id="429932at2759"/>
<reference evidence="5 6" key="1">
    <citation type="journal article" date="2016" name="Proc. Natl. Acad. Sci. U.S.A.">
        <title>Comparative genomics of biotechnologically important yeasts.</title>
        <authorList>
            <person name="Riley R."/>
            <person name="Haridas S."/>
            <person name="Wolfe K.H."/>
            <person name="Lopes M.R."/>
            <person name="Hittinger C.T."/>
            <person name="Goeker M."/>
            <person name="Salamov A.A."/>
            <person name="Wisecaver J.H."/>
            <person name="Long T.M."/>
            <person name="Calvey C.H."/>
            <person name="Aerts A.L."/>
            <person name="Barry K.W."/>
            <person name="Choi C."/>
            <person name="Clum A."/>
            <person name="Coughlan A.Y."/>
            <person name="Deshpande S."/>
            <person name="Douglass A.P."/>
            <person name="Hanson S.J."/>
            <person name="Klenk H.-P."/>
            <person name="LaButti K.M."/>
            <person name="Lapidus A."/>
            <person name="Lindquist E.A."/>
            <person name="Lipzen A.M."/>
            <person name="Meier-Kolthoff J.P."/>
            <person name="Ohm R.A."/>
            <person name="Otillar R.P."/>
            <person name="Pangilinan J.L."/>
            <person name="Peng Y."/>
            <person name="Rokas A."/>
            <person name="Rosa C.A."/>
            <person name="Scheuner C."/>
            <person name="Sibirny A.A."/>
            <person name="Slot J.C."/>
            <person name="Stielow J.B."/>
            <person name="Sun H."/>
            <person name="Kurtzman C.P."/>
            <person name="Blackwell M."/>
            <person name="Grigoriev I.V."/>
            <person name="Jeffries T.W."/>
        </authorList>
    </citation>
    <scope>NUCLEOTIDE SEQUENCE [LARGE SCALE GENOMIC DNA]</scope>
    <source>
        <strain evidence="5 6">DSM 6958</strain>
    </source>
</reference>
<dbReference type="InterPro" id="IPR014721">
    <property type="entry name" value="Ribsml_uS5_D2-typ_fold_subgr"/>
</dbReference>
<dbReference type="Pfam" id="PF13589">
    <property type="entry name" value="HATPase_c_3"/>
    <property type="match status" value="1"/>
</dbReference>
<dbReference type="PANTHER" id="PTHR10073:SF47">
    <property type="entry name" value="DNA MISMATCH REPAIR PROTEIN MLH3"/>
    <property type="match status" value="1"/>
</dbReference>
<sequence>MNEGRIMALDANTVTLIHSQTNVFDIAGCVSELVQNAIDADAKNIDIAINIPQLSVTVSDDGIGIHPFDMDKIGQHYYTSKCQSFEDLDSLSTFGFRGEALASIAAASLFSLTSRHVDYPATRTVKYYNSKRLFSGASNNKLNKHGTIVSVSNMYSNTPVRRRHLLSIPEVTHIQSIKELLVQFAVVKPDLSVFLRNCTGKILLFIGASPRQNPFTREVQILQSIFGTSLASQWDTVEAESAKISVRGVISLSAVASRSSQFIILNKRLTYIGDLFRVINKIFRSSSYARTHNIDFATKNQKNLTSSRPFAKYPAFILSISCPQTSSDICQDPSKIIYKSAYENDITFTVKALCKKFLQVHNFSLATEEKIPPIENELKRNHASSKNFLESGGDYLCHDLAFTADREIDLPIPNTGVAIYDSKKQYHKSNTRNQVINTDGNKQGEAVLSKKPRITNFLKSTKQNGEIKFLGSHNKSKPVENLGTPVFAPIEIPIPSLDTKAVNDRKGFMDSSRFFSDASSDNPSGIKIAREDLKNHEIIAQVGEKFILDKIYVGESGKRKPLLLLIDQHAADERIRVERYISDFLTNRFLEDECVKPNAKFKLSTPAKIEVTIKEAALIQYYQEPITQWGTLYKIINQKESSSPLLIITHIPSIAADRSLDFAFLKRLVIQHAYDMAEYKVSKKPVLDGTLWWTKLRSLPNALLELIISKACRSSIMFGERLEHFECEDLINKLAKCRFPFQCAHGRPSMTPLVDLSISMRQKNGTSNYREVIEEAEYQVFSSKRLF</sequence>
<dbReference type="InterPro" id="IPR014762">
    <property type="entry name" value="DNA_mismatch_repair_CS"/>
</dbReference>
<dbReference type="GO" id="GO:0032300">
    <property type="term" value="C:mismatch repair complex"/>
    <property type="evidence" value="ECO:0007669"/>
    <property type="project" value="InterPro"/>
</dbReference>
<dbReference type="GO" id="GO:0005524">
    <property type="term" value="F:ATP binding"/>
    <property type="evidence" value="ECO:0007669"/>
    <property type="project" value="InterPro"/>
</dbReference>
<dbReference type="Gene3D" id="3.30.1370.100">
    <property type="entry name" value="MutL, C-terminal domain, regulatory subdomain"/>
    <property type="match status" value="1"/>
</dbReference>
<protein>
    <recommendedName>
        <fullName evidence="7">MutL C-terminal dimerisation domain-containing protein</fullName>
    </recommendedName>
</protein>
<accession>A0A1E3PMY5</accession>
<name>A0A1E3PMY5_9ASCO</name>
<evidence type="ECO:0000259" key="3">
    <source>
        <dbReference type="SMART" id="SM00853"/>
    </source>
</evidence>
<evidence type="ECO:0000256" key="2">
    <source>
        <dbReference type="ARBA" id="ARBA00022763"/>
    </source>
</evidence>